<sequence length="99" mass="10235">MKRNTGLAAALIVFGALIILSKFGFHLGPIVGSIMGYLIPIAMVALGYVGIKNGSKIGWIVAGLGVIILMGKLAGWLIIVLAIGLIAYGVSMLKKSPQA</sequence>
<keyword evidence="1" id="KW-0812">Transmembrane</keyword>
<evidence type="ECO:0000313" key="4">
    <source>
        <dbReference type="Proteomes" id="UP000298246"/>
    </source>
</evidence>
<feature type="domain" description="LiaF transmembrane" evidence="2">
    <location>
        <begin position="8"/>
        <end position="96"/>
    </location>
</feature>
<comment type="caution">
    <text evidence="3">The sequence shown here is derived from an EMBL/GenBank/DDBJ whole genome shotgun (WGS) entry which is preliminary data.</text>
</comment>
<accession>A0A4Y8Q2G6</accession>
<reference evidence="3 4" key="1">
    <citation type="submission" date="2017-03" db="EMBL/GenBank/DDBJ databases">
        <title>Isolation of Levoglucosan Utilizing Bacteria.</title>
        <authorList>
            <person name="Arya A.S."/>
        </authorList>
    </citation>
    <scope>NUCLEOTIDE SEQUENCE [LARGE SCALE GENOMIC DNA]</scope>
    <source>
        <strain evidence="3 4">MEC069</strain>
    </source>
</reference>
<evidence type="ECO:0000313" key="3">
    <source>
        <dbReference type="EMBL" id="TFE88039.1"/>
    </source>
</evidence>
<name>A0A4Y8Q2G6_9BACL</name>
<evidence type="ECO:0000256" key="1">
    <source>
        <dbReference type="SAM" id="Phobius"/>
    </source>
</evidence>
<dbReference type="AlphaFoldDB" id="A0A4Y8Q2G6"/>
<dbReference type="RefSeq" id="WP_134752621.1">
    <property type="nucleotide sequence ID" value="NZ_MYFO02000003.1"/>
</dbReference>
<dbReference type="Proteomes" id="UP000298246">
    <property type="component" value="Unassembled WGS sequence"/>
</dbReference>
<dbReference type="OrthoDB" id="2679996at2"/>
<keyword evidence="1" id="KW-1133">Transmembrane helix</keyword>
<organism evidence="3 4">
    <name type="scientific">Paenibacillus athensensis</name>
    <dbReference type="NCBI Taxonomy" id="1967502"/>
    <lineage>
        <taxon>Bacteria</taxon>
        <taxon>Bacillati</taxon>
        <taxon>Bacillota</taxon>
        <taxon>Bacilli</taxon>
        <taxon>Bacillales</taxon>
        <taxon>Paenibacillaceae</taxon>
        <taxon>Paenibacillus</taxon>
    </lineage>
</organism>
<keyword evidence="4" id="KW-1185">Reference proteome</keyword>
<gene>
    <name evidence="3" type="ORF">B5M42_10830</name>
</gene>
<feature type="transmembrane region" description="Helical" evidence="1">
    <location>
        <begin position="57"/>
        <end position="90"/>
    </location>
</feature>
<dbReference type="InterPro" id="IPR054331">
    <property type="entry name" value="LiaF_TM"/>
</dbReference>
<keyword evidence="1" id="KW-0472">Membrane</keyword>
<evidence type="ECO:0000259" key="2">
    <source>
        <dbReference type="Pfam" id="PF22570"/>
    </source>
</evidence>
<protein>
    <recommendedName>
        <fullName evidence="2">LiaF transmembrane domain-containing protein</fullName>
    </recommendedName>
</protein>
<feature type="transmembrane region" description="Helical" evidence="1">
    <location>
        <begin position="30"/>
        <end position="51"/>
    </location>
</feature>
<dbReference type="Pfam" id="PF22570">
    <property type="entry name" value="LiaF-TM"/>
    <property type="match status" value="1"/>
</dbReference>
<feature type="transmembrane region" description="Helical" evidence="1">
    <location>
        <begin position="6"/>
        <end position="23"/>
    </location>
</feature>
<dbReference type="EMBL" id="MYFO01000011">
    <property type="protein sequence ID" value="TFE88039.1"/>
    <property type="molecule type" value="Genomic_DNA"/>
</dbReference>
<proteinExistence type="predicted"/>